<name>A0A151JAN4_9HYME</name>
<evidence type="ECO:0000256" key="9">
    <source>
        <dbReference type="RuleBase" id="RU362125"/>
    </source>
</evidence>
<dbReference type="InterPro" id="IPR009075">
    <property type="entry name" value="AcylCo_DH/oxidase_C"/>
</dbReference>
<evidence type="ECO:0000256" key="4">
    <source>
        <dbReference type="ARBA" id="ARBA00022630"/>
    </source>
</evidence>
<keyword evidence="6" id="KW-0809">Transit peptide</keyword>
<evidence type="ECO:0000256" key="7">
    <source>
        <dbReference type="ARBA" id="ARBA00023002"/>
    </source>
</evidence>
<dbReference type="InterPro" id="IPR013786">
    <property type="entry name" value="AcylCoA_DH/ox_N"/>
</dbReference>
<dbReference type="InterPro" id="IPR037069">
    <property type="entry name" value="AcylCoA_DH/ox_N_sf"/>
</dbReference>
<dbReference type="PANTHER" id="PTHR42807:SF1">
    <property type="entry name" value="GLUTARYL-COA DEHYDROGENASE, MITOCHONDRIAL"/>
    <property type="match status" value="1"/>
</dbReference>
<evidence type="ECO:0000256" key="6">
    <source>
        <dbReference type="ARBA" id="ARBA00022946"/>
    </source>
</evidence>
<keyword evidence="8" id="KW-0496">Mitochondrion</keyword>
<dbReference type="PANTHER" id="PTHR42807">
    <property type="entry name" value="GLUTARYL-COA DEHYDROGENASE, MITOCHONDRIAL"/>
    <property type="match status" value="1"/>
</dbReference>
<evidence type="ECO:0000256" key="5">
    <source>
        <dbReference type="ARBA" id="ARBA00022827"/>
    </source>
</evidence>
<dbReference type="Pfam" id="PF00441">
    <property type="entry name" value="Acyl-CoA_dh_1"/>
    <property type="match status" value="1"/>
</dbReference>
<dbReference type="Gene3D" id="2.40.110.10">
    <property type="entry name" value="Butyryl-CoA Dehydrogenase, subunit A, domain 2"/>
    <property type="match status" value="1"/>
</dbReference>
<comment type="cofactor">
    <cofactor evidence="1 9">
        <name>FAD</name>
        <dbReference type="ChEBI" id="CHEBI:57692"/>
    </cofactor>
</comment>
<evidence type="ECO:0000256" key="8">
    <source>
        <dbReference type="ARBA" id="ARBA00023128"/>
    </source>
</evidence>
<dbReference type="FunFam" id="1.10.540.10:FF:000003">
    <property type="entry name" value="glutaryl-CoA dehydrogenase, mitochondrial"/>
    <property type="match status" value="1"/>
</dbReference>
<reference evidence="13 14" key="1">
    <citation type="submission" date="2015-09" db="EMBL/GenBank/DDBJ databases">
        <title>Trachymyrmex cornetzi WGS genome.</title>
        <authorList>
            <person name="Nygaard S."/>
            <person name="Hu H."/>
            <person name="Boomsma J."/>
            <person name="Zhang G."/>
        </authorList>
    </citation>
    <scope>NUCLEOTIDE SEQUENCE [LARGE SCALE GENOMIC DNA]</scope>
    <source>
        <strain evidence="13">Tcor2-1</strain>
        <tissue evidence="13">Whole body</tissue>
    </source>
</reference>
<evidence type="ECO:0000259" key="12">
    <source>
        <dbReference type="Pfam" id="PF02771"/>
    </source>
</evidence>
<organism evidence="13 14">
    <name type="scientific">Trachymyrmex cornetzi</name>
    <dbReference type="NCBI Taxonomy" id="471704"/>
    <lineage>
        <taxon>Eukaryota</taxon>
        <taxon>Metazoa</taxon>
        <taxon>Ecdysozoa</taxon>
        <taxon>Arthropoda</taxon>
        <taxon>Hexapoda</taxon>
        <taxon>Insecta</taxon>
        <taxon>Pterygota</taxon>
        <taxon>Neoptera</taxon>
        <taxon>Endopterygota</taxon>
        <taxon>Hymenoptera</taxon>
        <taxon>Apocrita</taxon>
        <taxon>Aculeata</taxon>
        <taxon>Formicoidea</taxon>
        <taxon>Formicidae</taxon>
        <taxon>Myrmicinae</taxon>
        <taxon>Trachymyrmex</taxon>
    </lineage>
</organism>
<comment type="subcellular location">
    <subcellularLocation>
        <location evidence="2">Mitochondrion matrix</location>
    </subcellularLocation>
</comment>
<dbReference type="InterPro" id="IPR006091">
    <property type="entry name" value="Acyl-CoA_Oxase/DH_mid-dom"/>
</dbReference>
<dbReference type="InterPro" id="IPR009100">
    <property type="entry name" value="AcylCoA_DH/oxidase_NM_dom_sf"/>
</dbReference>
<dbReference type="STRING" id="471704.A0A151JAN4"/>
<dbReference type="InterPro" id="IPR036250">
    <property type="entry name" value="AcylCo_DH-like_C"/>
</dbReference>
<gene>
    <name evidence="13" type="ORF">ALC57_05407</name>
</gene>
<dbReference type="InterPro" id="IPR046373">
    <property type="entry name" value="Acyl-CoA_Oxase/DH_mid-dom_sf"/>
</dbReference>
<dbReference type="InterPro" id="IPR052033">
    <property type="entry name" value="Glutaryl-CoA_DH_mitochondrial"/>
</dbReference>
<keyword evidence="7 9" id="KW-0560">Oxidoreductase</keyword>
<evidence type="ECO:0000256" key="2">
    <source>
        <dbReference type="ARBA" id="ARBA00004305"/>
    </source>
</evidence>
<feature type="domain" description="Acyl-CoA dehydrogenase/oxidase N-terminal" evidence="12">
    <location>
        <begin position="23"/>
        <end position="130"/>
    </location>
</feature>
<accession>A0A151JAN4</accession>
<keyword evidence="5 9" id="KW-0274">FAD</keyword>
<dbReference type="Gene3D" id="1.10.540.10">
    <property type="entry name" value="Acyl-CoA dehydrogenase/oxidase, N-terminal domain"/>
    <property type="match status" value="1"/>
</dbReference>
<dbReference type="GO" id="GO:0004361">
    <property type="term" value="F:glutaryl-CoA dehydrogenase activity"/>
    <property type="evidence" value="ECO:0007669"/>
    <property type="project" value="TreeGrafter"/>
</dbReference>
<evidence type="ECO:0000259" key="11">
    <source>
        <dbReference type="Pfam" id="PF02770"/>
    </source>
</evidence>
<dbReference type="SUPFAM" id="SSF47203">
    <property type="entry name" value="Acyl-CoA dehydrogenase C-terminal domain-like"/>
    <property type="match status" value="1"/>
</dbReference>
<dbReference type="GO" id="GO:0046949">
    <property type="term" value="P:fatty-acyl-CoA biosynthetic process"/>
    <property type="evidence" value="ECO:0007669"/>
    <property type="project" value="TreeGrafter"/>
</dbReference>
<keyword evidence="14" id="KW-1185">Reference proteome</keyword>
<feature type="domain" description="Acyl-CoA oxidase/dehydrogenase middle" evidence="11">
    <location>
        <begin position="140"/>
        <end position="177"/>
    </location>
</feature>
<evidence type="ECO:0000256" key="3">
    <source>
        <dbReference type="ARBA" id="ARBA00009347"/>
    </source>
</evidence>
<dbReference type="Pfam" id="PF02771">
    <property type="entry name" value="Acyl-CoA_dh_N"/>
    <property type="match status" value="1"/>
</dbReference>
<dbReference type="Gene3D" id="1.20.140.10">
    <property type="entry name" value="Butyryl-CoA Dehydrogenase, subunit A, domain 3"/>
    <property type="match status" value="1"/>
</dbReference>
<dbReference type="GO" id="GO:0033539">
    <property type="term" value="P:fatty acid beta-oxidation using acyl-CoA dehydrogenase"/>
    <property type="evidence" value="ECO:0007669"/>
    <property type="project" value="TreeGrafter"/>
</dbReference>
<keyword evidence="4 9" id="KW-0285">Flavoprotein</keyword>
<dbReference type="SUPFAM" id="SSF56645">
    <property type="entry name" value="Acyl-CoA dehydrogenase NM domain-like"/>
    <property type="match status" value="1"/>
</dbReference>
<dbReference type="AlphaFoldDB" id="A0A151JAN4"/>
<dbReference type="Pfam" id="PF02770">
    <property type="entry name" value="Acyl-CoA_dh_M"/>
    <property type="match status" value="1"/>
</dbReference>
<sequence>IEFRGSAAFNWEDPFDLESQLTHDEILTRDQFRSYCEEQLLPNVIEANRKEHFDREIVKQMGQLGVLGCTMKGYGGAGVSSVAYGLLAREIEKIDSGYRSAFSVQSSLSIGAIYMFGSDAQKERFLPKMVYFSFQGKIGCFGLTEPNHGSDAGAMETKAIYDDKKVYKLNGSKTWLVLSIVSLTIERKSQTIGPFSCLNNARYGIAWGALGAAEACLNIARSYTLERKQFKRPLAANQLVQKKLADMMCDVAIGLQACLRVGRLKDENR</sequence>
<feature type="non-terminal residue" evidence="13">
    <location>
        <position position="1"/>
    </location>
</feature>
<evidence type="ECO:0000313" key="13">
    <source>
        <dbReference type="EMBL" id="KYN22201.1"/>
    </source>
</evidence>
<proteinExistence type="inferred from homology"/>
<evidence type="ECO:0000259" key="10">
    <source>
        <dbReference type="Pfam" id="PF00441"/>
    </source>
</evidence>
<protein>
    <submittedName>
        <fullName evidence="13">Glutaryl-CoA dehydrogenase, mitochondrial</fullName>
    </submittedName>
</protein>
<dbReference type="GO" id="GO:0005743">
    <property type="term" value="C:mitochondrial inner membrane"/>
    <property type="evidence" value="ECO:0007669"/>
    <property type="project" value="TreeGrafter"/>
</dbReference>
<evidence type="ECO:0000313" key="14">
    <source>
        <dbReference type="Proteomes" id="UP000078492"/>
    </source>
</evidence>
<evidence type="ECO:0000256" key="1">
    <source>
        <dbReference type="ARBA" id="ARBA00001974"/>
    </source>
</evidence>
<dbReference type="GO" id="GO:0050660">
    <property type="term" value="F:flavin adenine dinucleotide binding"/>
    <property type="evidence" value="ECO:0007669"/>
    <property type="project" value="InterPro"/>
</dbReference>
<dbReference type="Proteomes" id="UP000078492">
    <property type="component" value="Unassembled WGS sequence"/>
</dbReference>
<dbReference type="EMBL" id="KQ979232">
    <property type="protein sequence ID" value="KYN22201.1"/>
    <property type="molecule type" value="Genomic_DNA"/>
</dbReference>
<feature type="domain" description="Acyl-CoA dehydrogenase/oxidase C-terminal" evidence="10">
    <location>
        <begin position="197"/>
        <end position="267"/>
    </location>
</feature>
<comment type="similarity">
    <text evidence="3 9">Belongs to the acyl-CoA dehydrogenase family.</text>
</comment>
<dbReference type="GO" id="GO:0000062">
    <property type="term" value="F:fatty-acyl-CoA binding"/>
    <property type="evidence" value="ECO:0007669"/>
    <property type="project" value="TreeGrafter"/>
</dbReference>
<dbReference type="GO" id="GO:0005759">
    <property type="term" value="C:mitochondrial matrix"/>
    <property type="evidence" value="ECO:0007669"/>
    <property type="project" value="UniProtKB-SubCell"/>
</dbReference>